<organism evidence="2 3">
    <name type="scientific">Phocaeicola plebeius</name>
    <dbReference type="NCBI Taxonomy" id="310297"/>
    <lineage>
        <taxon>Bacteria</taxon>
        <taxon>Pseudomonadati</taxon>
        <taxon>Bacteroidota</taxon>
        <taxon>Bacteroidia</taxon>
        <taxon>Bacteroidales</taxon>
        <taxon>Bacteroidaceae</taxon>
        <taxon>Phocaeicola</taxon>
    </lineage>
</organism>
<protein>
    <recommendedName>
        <fullName evidence="4">Fimbrillin family protein</fullName>
    </recommendedName>
</protein>
<evidence type="ECO:0000313" key="2">
    <source>
        <dbReference type="EMBL" id="RHM92214.1"/>
    </source>
</evidence>
<proteinExistence type="predicted"/>
<dbReference type="Proteomes" id="UP000285109">
    <property type="component" value="Unassembled WGS sequence"/>
</dbReference>
<feature type="chain" id="PRO_5019115707" description="Fimbrillin family protein" evidence="1">
    <location>
        <begin position="21"/>
        <end position="698"/>
    </location>
</feature>
<feature type="signal peptide" evidence="1">
    <location>
        <begin position="1"/>
        <end position="20"/>
    </location>
</feature>
<reference evidence="2 3" key="1">
    <citation type="submission" date="2018-08" db="EMBL/GenBank/DDBJ databases">
        <title>A genome reference for cultivated species of the human gut microbiota.</title>
        <authorList>
            <person name="Zou Y."/>
            <person name="Xue W."/>
            <person name="Luo G."/>
        </authorList>
    </citation>
    <scope>NUCLEOTIDE SEQUENCE [LARGE SCALE GENOMIC DNA]</scope>
    <source>
        <strain evidence="2 3">AF31-28B-AC</strain>
    </source>
</reference>
<dbReference type="EMBL" id="QRQK01000045">
    <property type="protein sequence ID" value="RHM92214.1"/>
    <property type="molecule type" value="Genomic_DNA"/>
</dbReference>
<sequence length="698" mass="75969">MKQKKNGLIGCLLVFTGLMAACTDLEESSSSMQEKISITGTLDGFSALHSTRTQVGGMTENGALFMGWSVGDRVGVFGDHTVNAVFTGNHSSPAAQTTFSGSVIAGDTPKYAYYPFSDNVSNLQAVPVSIPTEQIYADENSIAAYDVKATDAIANLGSGNYQLKMRQMVSLVRFEFSLTNVEDLSVDEKLQRVTLETGAPVAGSYTYDLTNLDKGLAGVADAQSTSLNLIFSNQPSLSETVIAYAVAAPGAQKGTTWHCTFLTDKHEVSFTTEALCDFEAGKYYVMPLNATVLENNQAVIDDAPAQEETANCYMINSVGEHSFIATIIGNGQKGIIPGAGFHTESAYISPKSAKLLWQDVDGFIDASSVRLDTDGRCYYTANKNVGNAVIAVYSGDNQTGDILWSWHIWGVGDEMPSDEVCTNKIGDQFVVMDRTLGAHSKTSLYVTLYQWGRKDPFPNSSTYYVDGAVQEVETSFPIYVSQTGTIAETIQHPGEMQKYIDNSHGNWMAETNNYLWGDVNLTKPAWPDYLENPVACAGWTDVKTIYDPSPVGYRVANKYTWTGFVKRSDGNTSGISGTTSRLDYINYVKYDNGFYFKRNESDTEGAYYPQTGSRYGSTGTMWSAGQGSVLMRGGMSRYWSASPYNIGGTTDAYSAYMSIGSYTEVNGSTPWGAENKVSVCDFSSSRRDACAVRCVREK</sequence>
<gene>
    <name evidence="2" type="ORF">DWZ34_16080</name>
</gene>
<accession>A0A415STA6</accession>
<keyword evidence="1" id="KW-0732">Signal</keyword>
<dbReference type="AlphaFoldDB" id="A0A415STA6"/>
<dbReference type="PROSITE" id="PS51257">
    <property type="entry name" value="PROKAR_LIPOPROTEIN"/>
    <property type="match status" value="1"/>
</dbReference>
<dbReference type="RefSeq" id="WP_118494951.1">
    <property type="nucleotide sequence ID" value="NZ_QRQK01000045.1"/>
</dbReference>
<evidence type="ECO:0000256" key="1">
    <source>
        <dbReference type="SAM" id="SignalP"/>
    </source>
</evidence>
<evidence type="ECO:0000313" key="3">
    <source>
        <dbReference type="Proteomes" id="UP000285109"/>
    </source>
</evidence>
<comment type="caution">
    <text evidence="2">The sequence shown here is derived from an EMBL/GenBank/DDBJ whole genome shotgun (WGS) entry which is preliminary data.</text>
</comment>
<name>A0A415STA6_9BACT</name>
<evidence type="ECO:0008006" key="4">
    <source>
        <dbReference type="Google" id="ProtNLM"/>
    </source>
</evidence>